<comment type="function">
    <text evidence="9">Single strand-specific metallo-endoribonuclease involved in late-stage 70S ribosome quality control and in maturation of the 3' terminus of the 16S rRNA.</text>
</comment>
<dbReference type="HAMAP" id="MF_00009">
    <property type="entry name" value="Endoribonucl_YbeY"/>
    <property type="match status" value="1"/>
</dbReference>
<dbReference type="STRING" id="292563.Cyast_0427"/>
<evidence type="ECO:0000256" key="8">
    <source>
        <dbReference type="ARBA" id="ARBA00022833"/>
    </source>
</evidence>
<dbReference type="GO" id="GO:0005737">
    <property type="term" value="C:cytoplasm"/>
    <property type="evidence" value="ECO:0007669"/>
    <property type="project" value="UniProtKB-SubCell"/>
</dbReference>
<organism evidence="10 11">
    <name type="scientific">Cyanobacterium stanieri (strain ATCC 29140 / PCC 7202)</name>
    <dbReference type="NCBI Taxonomy" id="292563"/>
    <lineage>
        <taxon>Bacteria</taxon>
        <taxon>Bacillati</taxon>
        <taxon>Cyanobacteriota</taxon>
        <taxon>Cyanophyceae</taxon>
        <taxon>Oscillatoriophycideae</taxon>
        <taxon>Chroococcales</taxon>
        <taxon>Geminocystaceae</taxon>
        <taxon>Cyanobacterium</taxon>
    </lineage>
</organism>
<evidence type="ECO:0000256" key="1">
    <source>
        <dbReference type="ARBA" id="ARBA00010875"/>
    </source>
</evidence>
<dbReference type="KEGG" id="csn:Cyast_0427"/>
<evidence type="ECO:0000256" key="4">
    <source>
        <dbReference type="ARBA" id="ARBA00022722"/>
    </source>
</evidence>
<dbReference type="InterPro" id="IPR023091">
    <property type="entry name" value="MetalPrtase_cat_dom_sf_prd"/>
</dbReference>
<evidence type="ECO:0000256" key="3">
    <source>
        <dbReference type="ARBA" id="ARBA00022552"/>
    </source>
</evidence>
<evidence type="ECO:0000256" key="2">
    <source>
        <dbReference type="ARBA" id="ARBA00022517"/>
    </source>
</evidence>
<accession>K9YIV3</accession>
<dbReference type="InterPro" id="IPR020549">
    <property type="entry name" value="YbeY_CS"/>
</dbReference>
<keyword evidence="9" id="KW-0963">Cytoplasm</keyword>
<feature type="binding site" evidence="9">
    <location>
        <position position="140"/>
    </location>
    <ligand>
        <name>Zn(2+)</name>
        <dbReference type="ChEBI" id="CHEBI:29105"/>
        <note>catalytic</note>
    </ligand>
</feature>
<protein>
    <recommendedName>
        <fullName evidence="9">Endoribonuclease YbeY</fullName>
        <ecNumber evidence="9">3.1.-.-</ecNumber>
    </recommendedName>
</protein>
<dbReference type="GO" id="GO:0006364">
    <property type="term" value="P:rRNA processing"/>
    <property type="evidence" value="ECO:0007669"/>
    <property type="project" value="UniProtKB-UniRule"/>
</dbReference>
<keyword evidence="7 9" id="KW-0378">Hydrolase</keyword>
<feature type="binding site" evidence="9">
    <location>
        <position position="134"/>
    </location>
    <ligand>
        <name>Zn(2+)</name>
        <dbReference type="ChEBI" id="CHEBI:29105"/>
        <note>catalytic</note>
    </ligand>
</feature>
<dbReference type="PROSITE" id="PS01306">
    <property type="entry name" value="UPF0054"/>
    <property type="match status" value="1"/>
</dbReference>
<dbReference type="GO" id="GO:0008270">
    <property type="term" value="F:zinc ion binding"/>
    <property type="evidence" value="ECO:0007669"/>
    <property type="project" value="UniProtKB-UniRule"/>
</dbReference>
<evidence type="ECO:0000256" key="7">
    <source>
        <dbReference type="ARBA" id="ARBA00022801"/>
    </source>
</evidence>
<keyword evidence="5 9" id="KW-0479">Metal-binding</keyword>
<evidence type="ECO:0000256" key="5">
    <source>
        <dbReference type="ARBA" id="ARBA00022723"/>
    </source>
</evidence>
<sequence length="170" mass="19922">MNQYNVDLYLEDSFFSPRNQSLPIFEEQWRSWFSSWLTMTDHEFDQNKTYEISLVLTDDQEIKELNSQFRQKDQATDVLAFASLDDEFSPLDVIDTMPLGDIIISIDTATKQAQEQNHPLKNELAWLASHGFLHLLGWDHPDRDSLMEMLAEQQKLLDFVGFEKISLDFI</sequence>
<dbReference type="Gene3D" id="3.40.390.30">
    <property type="entry name" value="Metalloproteases ('zincins'), catalytic domain"/>
    <property type="match status" value="1"/>
</dbReference>
<evidence type="ECO:0000313" key="11">
    <source>
        <dbReference type="Proteomes" id="UP000010483"/>
    </source>
</evidence>
<gene>
    <name evidence="9" type="primary">ybeY</name>
    <name evidence="10" type="ordered locus">Cyast_0427</name>
</gene>
<dbReference type="Pfam" id="PF02130">
    <property type="entry name" value="YbeY"/>
    <property type="match status" value="1"/>
</dbReference>
<keyword evidence="6 9" id="KW-0255">Endonuclease</keyword>
<keyword evidence="11" id="KW-1185">Reference proteome</keyword>
<dbReference type="PATRIC" id="fig|292563.3.peg.444"/>
<evidence type="ECO:0000313" key="10">
    <source>
        <dbReference type="EMBL" id="AFZ46407.1"/>
    </source>
</evidence>
<evidence type="ECO:0000256" key="9">
    <source>
        <dbReference type="HAMAP-Rule" id="MF_00009"/>
    </source>
</evidence>
<dbReference type="eggNOG" id="COG0319">
    <property type="taxonomic scope" value="Bacteria"/>
</dbReference>
<dbReference type="SUPFAM" id="SSF55486">
    <property type="entry name" value="Metalloproteases ('zincins'), catalytic domain"/>
    <property type="match status" value="1"/>
</dbReference>
<reference evidence="11" key="1">
    <citation type="journal article" date="2013" name="Proc. Natl. Acad. Sci. U.S.A.">
        <title>Improving the coverage of the cyanobacterial phylum using diversity-driven genome sequencing.</title>
        <authorList>
            <person name="Shih P.M."/>
            <person name="Wu D."/>
            <person name="Latifi A."/>
            <person name="Axen S.D."/>
            <person name="Fewer D.P."/>
            <person name="Talla E."/>
            <person name="Calteau A."/>
            <person name="Cai F."/>
            <person name="Tandeau de Marsac N."/>
            <person name="Rippka R."/>
            <person name="Herdman M."/>
            <person name="Sivonen K."/>
            <person name="Coursin T."/>
            <person name="Laurent T."/>
            <person name="Goodwin L."/>
            <person name="Nolan M."/>
            <person name="Davenport K.W."/>
            <person name="Han C.S."/>
            <person name="Rubin E.M."/>
            <person name="Eisen J.A."/>
            <person name="Woyke T."/>
            <person name="Gugger M."/>
            <person name="Kerfeld C.A."/>
        </authorList>
    </citation>
    <scope>NUCLEOTIDE SEQUENCE [LARGE SCALE GENOMIC DNA]</scope>
    <source>
        <strain evidence="11">ATCC 29140 / PCC 7202</strain>
    </source>
</reference>
<keyword evidence="3 9" id="KW-0698">rRNA processing</keyword>
<keyword evidence="8 9" id="KW-0862">Zinc</keyword>
<name>K9YIV3_CYASC</name>
<dbReference type="EC" id="3.1.-.-" evidence="9"/>
<keyword evidence="4 9" id="KW-0540">Nuclease</keyword>
<dbReference type="InterPro" id="IPR002036">
    <property type="entry name" value="YbeY"/>
</dbReference>
<feature type="binding site" evidence="9">
    <location>
        <position position="130"/>
    </location>
    <ligand>
        <name>Zn(2+)</name>
        <dbReference type="ChEBI" id="CHEBI:29105"/>
        <note>catalytic</note>
    </ligand>
</feature>
<dbReference type="PANTHER" id="PTHR46986">
    <property type="entry name" value="ENDORIBONUCLEASE YBEY, CHLOROPLASTIC"/>
    <property type="match status" value="1"/>
</dbReference>
<comment type="subcellular location">
    <subcellularLocation>
        <location evidence="9">Cytoplasm</location>
    </subcellularLocation>
</comment>
<comment type="cofactor">
    <cofactor evidence="9">
        <name>Zn(2+)</name>
        <dbReference type="ChEBI" id="CHEBI:29105"/>
    </cofactor>
    <text evidence="9">Binds 1 zinc ion.</text>
</comment>
<dbReference type="GO" id="GO:0004222">
    <property type="term" value="F:metalloendopeptidase activity"/>
    <property type="evidence" value="ECO:0007669"/>
    <property type="project" value="InterPro"/>
</dbReference>
<dbReference type="GO" id="GO:0004521">
    <property type="term" value="F:RNA endonuclease activity"/>
    <property type="evidence" value="ECO:0007669"/>
    <property type="project" value="UniProtKB-UniRule"/>
</dbReference>
<keyword evidence="2 9" id="KW-0690">Ribosome biogenesis</keyword>
<dbReference type="EMBL" id="CP003940">
    <property type="protein sequence ID" value="AFZ46407.1"/>
    <property type="molecule type" value="Genomic_DNA"/>
</dbReference>
<comment type="similarity">
    <text evidence="1 9">Belongs to the endoribonuclease YbeY family.</text>
</comment>
<dbReference type="AlphaFoldDB" id="K9YIV3"/>
<evidence type="ECO:0000256" key="6">
    <source>
        <dbReference type="ARBA" id="ARBA00022759"/>
    </source>
</evidence>
<dbReference type="HOGENOM" id="CLU_106710_3_0_3"/>
<dbReference type="PANTHER" id="PTHR46986:SF1">
    <property type="entry name" value="ENDORIBONUCLEASE YBEY, CHLOROPLASTIC"/>
    <property type="match status" value="1"/>
</dbReference>
<proteinExistence type="inferred from homology"/>
<dbReference type="Proteomes" id="UP000010483">
    <property type="component" value="Chromosome"/>
</dbReference>
<dbReference type="NCBIfam" id="TIGR00043">
    <property type="entry name" value="rRNA maturation RNase YbeY"/>
    <property type="match status" value="1"/>
</dbReference>